<feature type="region of interest" description="Disordered" evidence="1">
    <location>
        <begin position="1842"/>
        <end position="1871"/>
    </location>
</feature>
<feature type="region of interest" description="Disordered" evidence="1">
    <location>
        <begin position="985"/>
        <end position="1022"/>
    </location>
</feature>
<feature type="compositionally biased region" description="Low complexity" evidence="1">
    <location>
        <begin position="1528"/>
        <end position="1540"/>
    </location>
</feature>
<feature type="region of interest" description="Disordered" evidence="1">
    <location>
        <begin position="1440"/>
        <end position="1540"/>
    </location>
</feature>
<sequence>MPCAHNVVLLLDTASPVPKQQLQLGSLRILNYLGCKFGLAKVRWGFKFFDSLGSRGRASRVGDFRELGPRSWEDFEEELEARFGMQSCKSHLPGPVPRALLTQNVLKETLLDYQWDRPDITSPTKPVLRSQKSKLLVAPDEPLESHMPSEGFVNFIFLFSPCPHSQRELLQFVSGNEVHSCCELPASQEVAEKLLPRRVREMITGQKIALYWVDTAERYKLLESPDHVGYWTMAELIRPVGGTIFPSETLIACLGHHRTDIPGFPGECGSSKPQFIPWTSSILPFDSTLSCLLSKPSVFQASFPQQKGALFFSMHGVEKQWSCEVILEPLVMNQRYFRSPVNIFLKGSLTGWNLTQAGSFLTESWILQSSQAGQSVEDVLFQQLVKRLTTEELYLVAEVSASEAWSPCTGVLSPLSDCAAVLTVFCSEKAAEVQRHLLQGTVVENSSQDYSFDLPNIVSSVLSEIDSLTGDNLPSSGETPVPEWVQQELSCTGGWSPAAVEGWYPLSSVCGASSELMESFRLLQAVSVGEKEEVSQPEAELTNCLSEFYLKKSGEASVPSGPRDYKKRRGVPRTPVRQKMKTMSRSLQMLNVARLNVKAQKFQPDGMPPPAGEKVPQRLSLKRSDDKLEERGRALKIPKDFKTEDELLSHLTASYQKAVTEGDILLHACAENMVLAIKRFLKIQDAPEQEVACVDRVRSHLLKTSKALRQDYGTNPDKKNKVRECQLQIFLRLETCLQCPLLQNSTDEMEQLVEEMTEMLRILCLAEDPGYLTKFLEEVLALYMDSIPRILGNLYYSLGTQIPLKLASVLPADFFSDDSVTMDSKSPTHPQSLPSAPAPSTESEQLEELRTRSAKKRRNSALARHRSMTETSQNLRQVEMPKIPKNLIRKENSRCYLAAEKPKQMPALQKEAAQEVTKVRRNLFNEDMLSSSKRSLKKMPRSQSVSAVEGVKHKSSYSDEGTRDHRKLLTKRVAETPLHKQISRRLLHKQIKGRSSDPGSDISVVEESPEKTMSDGGLRRSPRIKQLSLNRKQSGFFYCTTQSNSQNTQRVCIGQQEESSIHQDLDITPHPNNPTIQSPKRLFFGAVIDVSSPTVKDLPGTRRTRHNSFELEKPVSFQTPRKTPHKATQKPLNSSSKTSRKSPRPLCRTPKSLEKTPGKGPAVKQSAAKCLGKFYSPSRCKDKSPPVPNKRRRNCLVQITPGKDCSPEKRLSTPHKKVRLQTTREQAVDGVLDASGSPLKDSSPSTTTQFSSPVQEKITTDLQTPRCSLRSTQNSACPAGPKRQTLKTETQGNPESNISLEPVPQEVERTPRKFRCTPARQSRSPASVPLSPKSASKMRKESNYSPLDSSIKALATSSLKSPNAIHASPRKAVGSLLHDPEQAKCRTKSGEENIALLPAKTSGNEKQYSNANVRPSAESNWLFKASGKIPMVERKELVGLEAQGSSPREKQKSLEERASFSPAKEQVHSLDIVETHEQLESTPASTNTRASLPSEPQAGKSQDLPETTASPTREFKQQKAFTHKRHSSSSLTVLPTTPTSASPAYALRCTADRRQREAAARLGNPKIPARFSTPNSPHHMAPANPTAYEVELEMQASGLPKLHIKKIGSCSPLEAQPETMAGKPEEVESPVNDLTVAGCSRHPGKLAASCVSPSCFRSSHTTPGKGGGQTYICQSYTPTVCASTTPAPSPSHVDATPVSASPAYALRCTADRRQREAAARLGNPEIPARFSTPNIPRHMAPASPTAYEVELEMPASGLPKLRIKKIGSCSPLEGQPETKAGKPREEESPVNDLTVTWCSRHPGKLAASCVSPSCSRSSHTTPGKGGGQTYICQSYTPTSCASTTPSPSRVDAAVPWTPSPKHKGKTTPDAIKDWPRKKKAVGHNTNAGCGPIEKSMDCVGSLSTGEEARISDYNSKTLNLVDFELEGVYKLQDQSPPSDSEPRAPESTSLDVLGLTSRKRAFQRLSPHGQTRWEAKRSCTSNAGSDRVSTDETSRTGTCMVLPGTTQASSNGAQVQQSSLGDDEVFLSSGLTPPVKSSLSASSLRALTQSPLLYQGQTPPSWRKCTGDDNLDVFPGAAEQEVSPVHSMAFQRRPLGRTYSRKRLLS</sequence>
<dbReference type="GO" id="GO:0006260">
    <property type="term" value="P:DNA replication"/>
    <property type="evidence" value="ECO:0007669"/>
    <property type="project" value="InterPro"/>
</dbReference>
<evidence type="ECO:0000313" key="5">
    <source>
        <dbReference type="Ensembl" id="ENSCPRP00005024227.1"/>
    </source>
</evidence>
<evidence type="ECO:0000313" key="6">
    <source>
        <dbReference type="Proteomes" id="UP000594220"/>
    </source>
</evidence>
<dbReference type="GeneID" id="109309109"/>
<dbReference type="GO" id="GO:0010212">
    <property type="term" value="P:response to ionizing radiation"/>
    <property type="evidence" value="ECO:0007669"/>
    <property type="project" value="InterPro"/>
</dbReference>
<feature type="compositionally biased region" description="Polar residues" evidence="1">
    <location>
        <begin position="1260"/>
        <end position="1276"/>
    </location>
</feature>
<dbReference type="PANTHER" id="PTHR21556">
    <property type="entry name" value="TRESLIN"/>
    <property type="match status" value="1"/>
</dbReference>
<dbReference type="PANTHER" id="PTHR21556:SF2">
    <property type="entry name" value="TRESLIN"/>
    <property type="match status" value="1"/>
</dbReference>
<feature type="domain" description="Treslin M" evidence="2">
    <location>
        <begin position="282"/>
        <end position="425"/>
    </location>
</feature>
<feature type="compositionally biased region" description="Polar residues" evidence="1">
    <location>
        <begin position="1287"/>
        <end position="1299"/>
    </location>
</feature>
<gene>
    <name evidence="5" type="primary">TICRR</name>
</gene>
<feature type="compositionally biased region" description="Basic residues" evidence="1">
    <location>
        <begin position="852"/>
        <end position="866"/>
    </location>
</feature>
<protein>
    <submittedName>
        <fullName evidence="5">TOPBP1 interacting checkpoint and replication regulator</fullName>
    </submittedName>
</protein>
<dbReference type="InterPro" id="IPR053919">
    <property type="entry name" value="Treslin_N"/>
</dbReference>
<feature type="compositionally biased region" description="Basic and acidic residues" evidence="1">
    <location>
        <begin position="950"/>
        <end position="963"/>
    </location>
</feature>
<dbReference type="Pfam" id="PF15292">
    <property type="entry name" value="Treslin_M"/>
    <property type="match status" value="1"/>
</dbReference>
<feature type="compositionally biased region" description="Low complexity" evidence="1">
    <location>
        <begin position="1242"/>
        <end position="1253"/>
    </location>
</feature>
<dbReference type="GO" id="GO:0005829">
    <property type="term" value="C:cytosol"/>
    <property type="evidence" value="ECO:0007669"/>
    <property type="project" value="Ensembl"/>
</dbReference>
<evidence type="ECO:0000259" key="4">
    <source>
        <dbReference type="Pfam" id="PF21855"/>
    </source>
</evidence>
<dbReference type="OMA" id="LYWMEKL"/>
<dbReference type="Pfam" id="PF21854">
    <property type="entry name" value="Treslin_N"/>
    <property type="match status" value="1"/>
</dbReference>
<feature type="region of interest" description="Disordered" evidence="1">
    <location>
        <begin position="1767"/>
        <end position="1788"/>
    </location>
</feature>
<feature type="region of interest" description="Disordered" evidence="1">
    <location>
        <begin position="1932"/>
        <end position="1997"/>
    </location>
</feature>
<feature type="compositionally biased region" description="Basic and acidic residues" evidence="1">
    <location>
        <begin position="1465"/>
        <end position="1479"/>
    </location>
</feature>
<feature type="region of interest" description="Disordered" evidence="1">
    <location>
        <begin position="931"/>
        <end position="965"/>
    </location>
</feature>
<feature type="domain" description="Treslin STD" evidence="4">
    <location>
        <begin position="646"/>
        <end position="798"/>
    </location>
</feature>
<evidence type="ECO:0000259" key="3">
    <source>
        <dbReference type="Pfam" id="PF21854"/>
    </source>
</evidence>
<dbReference type="KEGG" id="cpoo:109309109"/>
<dbReference type="RefSeq" id="XP_019389274.1">
    <property type="nucleotide sequence ID" value="XM_019533729.1"/>
</dbReference>
<dbReference type="InterPro" id="IPR053920">
    <property type="entry name" value="Treslin_STD"/>
</dbReference>
<feature type="region of interest" description="Disordered" evidence="1">
    <location>
        <begin position="1093"/>
        <end position="1165"/>
    </location>
</feature>
<dbReference type="GO" id="GO:0005654">
    <property type="term" value="C:nucleoplasm"/>
    <property type="evidence" value="ECO:0007669"/>
    <property type="project" value="Ensembl"/>
</dbReference>
<feature type="region of interest" description="Disordered" evidence="1">
    <location>
        <begin position="1200"/>
        <end position="1346"/>
    </location>
</feature>
<dbReference type="InterPro" id="IPR026153">
    <property type="entry name" value="Treslin"/>
</dbReference>
<proteinExistence type="predicted"/>
<dbReference type="Pfam" id="PF21855">
    <property type="entry name" value="Treslin_STD"/>
    <property type="match status" value="1"/>
</dbReference>
<name>A0A7M4FFX7_CROPO</name>
<reference evidence="5" key="2">
    <citation type="submission" date="2025-09" db="UniProtKB">
        <authorList>
            <consortium name="Ensembl"/>
        </authorList>
    </citation>
    <scope>IDENTIFICATION</scope>
</reference>
<dbReference type="GO" id="GO:0007095">
    <property type="term" value="P:mitotic G2 DNA damage checkpoint signaling"/>
    <property type="evidence" value="ECO:0007669"/>
    <property type="project" value="TreeGrafter"/>
</dbReference>
<dbReference type="CTD" id="90381"/>
<dbReference type="GO" id="GO:0033314">
    <property type="term" value="P:mitotic DNA replication checkpoint signaling"/>
    <property type="evidence" value="ECO:0007669"/>
    <property type="project" value="InterPro"/>
</dbReference>
<dbReference type="GeneTree" id="ENSGT00390000005222"/>
<dbReference type="GO" id="GO:0003682">
    <property type="term" value="F:chromatin binding"/>
    <property type="evidence" value="ECO:0007669"/>
    <property type="project" value="Ensembl"/>
</dbReference>
<dbReference type="GO" id="GO:0030174">
    <property type="term" value="P:regulation of DNA-templated DNA replication initiation"/>
    <property type="evidence" value="ECO:0007669"/>
    <property type="project" value="Ensembl"/>
</dbReference>
<evidence type="ECO:0000256" key="1">
    <source>
        <dbReference type="SAM" id="MobiDB-lite"/>
    </source>
</evidence>
<evidence type="ECO:0000259" key="2">
    <source>
        <dbReference type="Pfam" id="PF15292"/>
    </source>
</evidence>
<reference evidence="5" key="1">
    <citation type="submission" date="2025-08" db="UniProtKB">
        <authorList>
            <consortium name="Ensembl"/>
        </authorList>
    </citation>
    <scope>IDENTIFICATION</scope>
</reference>
<feature type="compositionally biased region" description="Polar residues" evidence="1">
    <location>
        <begin position="821"/>
        <end position="843"/>
    </location>
</feature>
<feature type="domain" description="Treslin N-terminal" evidence="3">
    <location>
        <begin position="5"/>
        <end position="201"/>
    </location>
</feature>
<feature type="region of interest" description="Disordered" evidence="1">
    <location>
        <begin position="821"/>
        <end position="880"/>
    </location>
</feature>
<feature type="region of interest" description="Disordered" evidence="1">
    <location>
        <begin position="555"/>
        <end position="581"/>
    </location>
</feature>
<keyword evidence="6" id="KW-1185">Reference proteome</keyword>
<feature type="compositionally biased region" description="Polar residues" evidence="1">
    <location>
        <begin position="1480"/>
        <end position="1491"/>
    </location>
</feature>
<accession>A0A7M4FFX7</accession>
<dbReference type="Proteomes" id="UP000594220">
    <property type="component" value="Unplaced"/>
</dbReference>
<feature type="compositionally biased region" description="Basic residues" evidence="1">
    <location>
        <begin position="565"/>
        <end position="581"/>
    </location>
</feature>
<dbReference type="InterPro" id="IPR032746">
    <property type="entry name" value="Treslin_M"/>
</dbReference>
<feature type="compositionally biased region" description="Basic and acidic residues" evidence="1">
    <location>
        <begin position="1447"/>
        <end position="1458"/>
    </location>
</feature>
<dbReference type="Ensembl" id="ENSCPRT00005028284.1">
    <property type="protein sequence ID" value="ENSCPRP00005024227.1"/>
    <property type="gene ID" value="ENSCPRG00005016822.1"/>
</dbReference>
<dbReference type="OrthoDB" id="5812172at2759"/>
<organism evidence="5 6">
    <name type="scientific">Crocodylus porosus</name>
    <name type="common">Saltwater crocodile</name>
    <name type="synonym">Estuarine crocodile</name>
    <dbReference type="NCBI Taxonomy" id="8502"/>
    <lineage>
        <taxon>Eukaryota</taxon>
        <taxon>Metazoa</taxon>
        <taxon>Chordata</taxon>
        <taxon>Craniata</taxon>
        <taxon>Vertebrata</taxon>
        <taxon>Euteleostomi</taxon>
        <taxon>Archelosauria</taxon>
        <taxon>Archosauria</taxon>
        <taxon>Crocodylia</taxon>
        <taxon>Longirostres</taxon>
        <taxon>Crocodylidae</taxon>
        <taxon>Crocodylus</taxon>
    </lineage>
</organism>